<name>A0A7L5BUA4_9RHOB</name>
<organism evidence="1 2">
    <name type="scientific">Pikeienuella piscinae</name>
    <dbReference type="NCBI Taxonomy" id="2748098"/>
    <lineage>
        <taxon>Bacteria</taxon>
        <taxon>Pseudomonadati</taxon>
        <taxon>Pseudomonadota</taxon>
        <taxon>Alphaproteobacteria</taxon>
        <taxon>Rhodobacterales</taxon>
        <taxon>Paracoccaceae</taxon>
        <taxon>Pikeienuella</taxon>
    </lineage>
</organism>
<dbReference type="SUPFAM" id="SSF64076">
    <property type="entry name" value="MTH938-like"/>
    <property type="match status" value="1"/>
</dbReference>
<dbReference type="PANTHER" id="PTHR21192:SF2">
    <property type="entry name" value="NADH DEHYDROGENASE [UBIQUINONE] 1 ALPHA SUBCOMPLEX ASSEMBLY FACTOR 3"/>
    <property type="match status" value="1"/>
</dbReference>
<dbReference type="AlphaFoldDB" id="A0A7L5BUA4"/>
<reference evidence="1 2" key="1">
    <citation type="submission" date="2020-02" db="EMBL/GenBank/DDBJ databases">
        <title>complete genome sequence of Rhodobacteraceae bacterium.</title>
        <authorList>
            <person name="Park J."/>
            <person name="Kim Y.-S."/>
            <person name="Kim K.-H."/>
        </authorList>
    </citation>
    <scope>NUCLEOTIDE SEQUENCE [LARGE SCALE GENOMIC DNA]</scope>
    <source>
        <strain evidence="1 2">RR4-56</strain>
    </source>
</reference>
<protein>
    <recommendedName>
        <fullName evidence="3">Mth938-like domain-containing protein</fullName>
    </recommendedName>
</protein>
<dbReference type="Gene3D" id="3.40.1230.10">
    <property type="entry name" value="MTH938-like"/>
    <property type="match status" value="1"/>
</dbReference>
<dbReference type="InterPro" id="IPR036748">
    <property type="entry name" value="MTH938-like_sf"/>
</dbReference>
<dbReference type="PANTHER" id="PTHR21192">
    <property type="entry name" value="NUCLEAR PROTEIN E3-3"/>
    <property type="match status" value="1"/>
</dbReference>
<evidence type="ECO:0008006" key="3">
    <source>
        <dbReference type="Google" id="ProtNLM"/>
    </source>
</evidence>
<dbReference type="Pfam" id="PF04430">
    <property type="entry name" value="DUF498"/>
    <property type="match status" value="1"/>
</dbReference>
<gene>
    <name evidence="1" type="ORF">G5B40_03280</name>
</gene>
<dbReference type="InterPro" id="IPR007523">
    <property type="entry name" value="NDUFAF3/AAMDC"/>
</dbReference>
<keyword evidence="2" id="KW-1185">Reference proteome</keyword>
<dbReference type="CDD" id="cd00248">
    <property type="entry name" value="Mth938-like"/>
    <property type="match status" value="1"/>
</dbReference>
<dbReference type="Proteomes" id="UP000503336">
    <property type="component" value="Chromosome"/>
</dbReference>
<evidence type="ECO:0000313" key="1">
    <source>
        <dbReference type="EMBL" id="QIE54543.1"/>
    </source>
</evidence>
<dbReference type="RefSeq" id="WP_165094942.1">
    <property type="nucleotide sequence ID" value="NZ_CP049056.1"/>
</dbReference>
<proteinExistence type="predicted"/>
<evidence type="ECO:0000313" key="2">
    <source>
        <dbReference type="Proteomes" id="UP000503336"/>
    </source>
</evidence>
<dbReference type="EMBL" id="CP049056">
    <property type="protein sequence ID" value="QIE54543.1"/>
    <property type="molecule type" value="Genomic_DNA"/>
</dbReference>
<accession>A0A7L5BUA4</accession>
<dbReference type="KEGG" id="hdh:G5B40_03280"/>
<sequence>MRISELTWDGPPPIDGYGGGGFRLAGVFRPGGLLLTPAAAADWRVGAAPGEADFAPVIAEADAIDVLLVGMGTEIAFLDAGARSALEAAGIGVEVMSTGSACRTYNVLLSEGRRVAAALIAV</sequence>